<dbReference type="Pfam" id="PF07654">
    <property type="entry name" value="C1-set"/>
    <property type="match status" value="1"/>
</dbReference>
<evidence type="ECO:0000256" key="1">
    <source>
        <dbReference type="ARBA" id="ARBA00023157"/>
    </source>
</evidence>
<evidence type="ECO:0000313" key="4">
    <source>
        <dbReference type="EMBL" id="KAG9331254.1"/>
    </source>
</evidence>
<feature type="chain" id="PRO_5035892603" description="Ig-like domain-containing protein" evidence="2">
    <location>
        <begin position="21"/>
        <end position="529"/>
    </location>
</feature>
<keyword evidence="2" id="KW-0732">Signal</keyword>
<dbReference type="InterPro" id="IPR003599">
    <property type="entry name" value="Ig_sub"/>
</dbReference>
<dbReference type="EMBL" id="JAFBMS010000360">
    <property type="protein sequence ID" value="KAG9331254.1"/>
    <property type="molecule type" value="Genomic_DNA"/>
</dbReference>
<dbReference type="SUPFAM" id="SSF48726">
    <property type="entry name" value="Immunoglobulin"/>
    <property type="match status" value="5"/>
</dbReference>
<dbReference type="SMART" id="SM00406">
    <property type="entry name" value="IGv"/>
    <property type="match status" value="4"/>
</dbReference>
<dbReference type="FunFam" id="2.60.40.10:FF:001230">
    <property type="entry name" value="Immunoglobulin kappa variable 8-16"/>
    <property type="match status" value="2"/>
</dbReference>
<dbReference type="Gene3D" id="2.60.40.10">
    <property type="entry name" value="Immunoglobulins"/>
    <property type="match status" value="7"/>
</dbReference>
<dbReference type="InterPro" id="IPR050150">
    <property type="entry name" value="IgV_Light_Chain"/>
</dbReference>
<comment type="caution">
    <text evidence="4">The sequence shown here is derived from an EMBL/GenBank/DDBJ whole genome shotgun (WGS) entry which is preliminary data.</text>
</comment>
<name>A0A8T2MT64_9TELE</name>
<dbReference type="InterPro" id="IPR003597">
    <property type="entry name" value="Ig_C1-set"/>
</dbReference>
<dbReference type="Proteomes" id="UP000824540">
    <property type="component" value="Unassembled WGS sequence"/>
</dbReference>
<feature type="domain" description="Ig-like" evidence="3">
    <location>
        <begin position="20"/>
        <end position="106"/>
    </location>
</feature>
<dbReference type="SMART" id="SM00408">
    <property type="entry name" value="IGc2"/>
    <property type="match status" value="2"/>
</dbReference>
<accession>A0A8T2MT64</accession>
<dbReference type="InterPro" id="IPR003598">
    <property type="entry name" value="Ig_sub2"/>
</dbReference>
<feature type="signal peptide" evidence="2">
    <location>
        <begin position="1"/>
        <end position="20"/>
    </location>
</feature>
<feature type="domain" description="Ig-like" evidence="3">
    <location>
        <begin position="336"/>
        <end position="425"/>
    </location>
</feature>
<dbReference type="InterPro" id="IPR036179">
    <property type="entry name" value="Ig-like_dom_sf"/>
</dbReference>
<keyword evidence="5" id="KW-1185">Reference proteome</keyword>
<dbReference type="OrthoDB" id="6103117at2759"/>
<dbReference type="FunFam" id="2.60.40.10:FF:000283">
    <property type="entry name" value="Immunoglobulin kappa constant"/>
    <property type="match status" value="1"/>
</dbReference>
<evidence type="ECO:0000259" key="3">
    <source>
        <dbReference type="PROSITE" id="PS50835"/>
    </source>
</evidence>
<organism evidence="4 5">
    <name type="scientific">Albula glossodonta</name>
    <name type="common">roundjaw bonefish</name>
    <dbReference type="NCBI Taxonomy" id="121402"/>
    <lineage>
        <taxon>Eukaryota</taxon>
        <taxon>Metazoa</taxon>
        <taxon>Chordata</taxon>
        <taxon>Craniata</taxon>
        <taxon>Vertebrata</taxon>
        <taxon>Euteleostomi</taxon>
        <taxon>Actinopterygii</taxon>
        <taxon>Neopterygii</taxon>
        <taxon>Teleostei</taxon>
        <taxon>Albuliformes</taxon>
        <taxon>Albulidae</taxon>
        <taxon>Albula</taxon>
    </lineage>
</organism>
<reference evidence="4" key="1">
    <citation type="thesis" date="2021" institute="BYU ScholarsArchive" country="Provo, UT, USA">
        <title>Applications of and Algorithms for Genome Assembly and Genomic Analyses with an Emphasis on Marine Teleosts.</title>
        <authorList>
            <person name="Pickett B.D."/>
        </authorList>
    </citation>
    <scope>NUCLEOTIDE SEQUENCE</scope>
    <source>
        <strain evidence="4">HI-2016</strain>
    </source>
</reference>
<dbReference type="SMART" id="SM00409">
    <property type="entry name" value="IG"/>
    <property type="match status" value="4"/>
</dbReference>
<dbReference type="InterPro" id="IPR007110">
    <property type="entry name" value="Ig-like_dom"/>
</dbReference>
<sequence length="529" mass="55240">MAALGLLLWTLALSVHGSSADITLTQSPTVESVSVGGSVTLSCRASSSINNYLAWYLQKPGESPKLLVYFASSRASGTPARFTGSGSGTSYMLKISGVQAEDAGDYYLKTWAVSVGRDCKGLCSQSERGVVSGSRAYVTLTQSPTVESVSVGGSVTLNCRASGSGTNFMLKISGVQAEDAGDYYCQHGENGCTGAPPLDTGSLCSGADIILTQSPTVESVSVGGSVTLSCRASSSISNNLAWYLQKPGESPKLLVYGASSRASGTPARFTGSGLKMQEITTVSSTITLHSHSDTDPYKNLPQLKRNYSGIGSGTNYILKISGVQAEDAGDYYCSRADIILTQSPTVESVSVGGSVTLNCQSSSSSFQSSLAWYLQKPGESPKLLFSSVGSRVSGIPARFTDGRSGTNFMLKISGVQAEDAGDYYCNTRPTLPVLPPSAVELSTQKTATLTCLANKGFPSDWAVRWKVDTSSKGSETSAGVLGKDGLYSWSSTLTLTEDEWNKAGSLVCEATQGSQSPVTQALNKAECSV</sequence>
<proteinExistence type="predicted"/>
<feature type="domain" description="Ig-like" evidence="3">
    <location>
        <begin position="429"/>
        <end position="519"/>
    </location>
</feature>
<dbReference type="AlphaFoldDB" id="A0A8T2MT64"/>
<dbReference type="InterPro" id="IPR013783">
    <property type="entry name" value="Ig-like_fold"/>
</dbReference>
<dbReference type="SMART" id="SM00407">
    <property type="entry name" value="IGc1"/>
    <property type="match status" value="1"/>
</dbReference>
<dbReference type="PANTHER" id="PTHR23267">
    <property type="entry name" value="IMMUNOGLOBULIN LIGHT CHAIN"/>
    <property type="match status" value="1"/>
</dbReference>
<protein>
    <recommendedName>
        <fullName evidence="3">Ig-like domain-containing protein</fullName>
    </recommendedName>
</protein>
<evidence type="ECO:0000313" key="5">
    <source>
        <dbReference type="Proteomes" id="UP000824540"/>
    </source>
</evidence>
<feature type="domain" description="Ig-like" evidence="3">
    <location>
        <begin position="196"/>
        <end position="333"/>
    </location>
</feature>
<keyword evidence="1" id="KW-1015">Disulfide bond</keyword>
<gene>
    <name evidence="4" type="ORF">JZ751_019576</name>
</gene>
<evidence type="ECO:0000256" key="2">
    <source>
        <dbReference type="SAM" id="SignalP"/>
    </source>
</evidence>
<dbReference type="PROSITE" id="PS50835">
    <property type="entry name" value="IG_LIKE"/>
    <property type="match status" value="4"/>
</dbReference>
<dbReference type="InterPro" id="IPR013106">
    <property type="entry name" value="Ig_V-set"/>
</dbReference>
<dbReference type="Pfam" id="PF07686">
    <property type="entry name" value="V-set"/>
    <property type="match status" value="3"/>
</dbReference>